<dbReference type="CDD" id="cd00821">
    <property type="entry name" value="PH"/>
    <property type="match status" value="1"/>
</dbReference>
<feature type="compositionally biased region" description="Low complexity" evidence="1">
    <location>
        <begin position="286"/>
        <end position="295"/>
    </location>
</feature>
<dbReference type="AlphaFoldDB" id="A0A914B016"/>
<feature type="compositionally biased region" description="Low complexity" evidence="1">
    <location>
        <begin position="724"/>
        <end position="738"/>
    </location>
</feature>
<feature type="region of interest" description="Disordered" evidence="1">
    <location>
        <begin position="273"/>
        <end position="791"/>
    </location>
</feature>
<dbReference type="OrthoDB" id="6077994at2759"/>
<dbReference type="EnsemblMetazoa" id="XM_038213817.1">
    <property type="protein sequence ID" value="XP_038069745.1"/>
    <property type="gene ID" value="LOC119738849"/>
</dbReference>
<dbReference type="Pfam" id="PF02174">
    <property type="entry name" value="IRS"/>
    <property type="match status" value="1"/>
</dbReference>
<evidence type="ECO:0000256" key="1">
    <source>
        <dbReference type="SAM" id="MobiDB-lite"/>
    </source>
</evidence>
<feature type="compositionally biased region" description="Polar residues" evidence="1">
    <location>
        <begin position="669"/>
        <end position="682"/>
    </location>
</feature>
<dbReference type="PANTHER" id="PTHR21258">
    <property type="entry name" value="DOCKING PROTEIN RELATED"/>
    <property type="match status" value="1"/>
</dbReference>
<dbReference type="InterPro" id="IPR001849">
    <property type="entry name" value="PH_domain"/>
</dbReference>
<dbReference type="SUPFAM" id="SSF50729">
    <property type="entry name" value="PH domain-like"/>
    <property type="match status" value="1"/>
</dbReference>
<feature type="compositionally biased region" description="Basic and acidic residues" evidence="1">
    <location>
        <begin position="713"/>
        <end position="723"/>
    </location>
</feature>
<keyword evidence="4" id="KW-1185">Reference proteome</keyword>
<dbReference type="Pfam" id="PF00169">
    <property type="entry name" value="PH"/>
    <property type="match status" value="1"/>
</dbReference>
<protein>
    <recommendedName>
        <fullName evidence="2">PH domain-containing protein</fullName>
    </recommendedName>
</protein>
<sequence length="791" mass="86416">MNSKRGRKKEGFLQVKLSSRSALGKAWKRKWVVVQQNTSSTGKSLLLELYMEKGAYHKTVTSLLLEGVVKVQRTTSKKQEHAIEISSASKVLLAVSADSEMETQDWLSMFRINLLPPVKELACPPGIPEDFMRVSVIPNKDSERLKLAGDYFAHISLANINLYDTETGDIAQEWDLRHLKKFMLISKCHQLDAEKIVHILPSNRSPHGEGEFIFFSAKGKQLVEGIYERLSIAMTVKSRRSRSTSMLFEITPQELEQMFKDGEQPPEEIIVEADEEEKEGEKGEVNGEAAENEVAPESKEIEANGVKEDFETKQIEPVSDEKEDAETKGDDAATKEEGPPQEEGKIDRPEETDAQVEDVEDAKHEVQIPNGDVEVSPPDATLEDVAQEMGNTGVASESQDAVVENSVDETDKVGSADIAEHEDDKANQTNPEEMDEGLGADSDLKGEEQTTTDVEVVESSQADNQVENAFETTRVEQVESQPVNSEPAQEDTSDVITAETSGAEENPPVTNDTGANAAPDETSTQKAIEEKDASDTKVEESPNSVLKTEQVASSPPQETPDSKEDAVEEMKNTELESGLQEKETSVDKPNPHKETVEADDANPTMQPTPDLQEQAEQSSDTKESPQAATGEDVPVEEGEAAEVVDAAEPVKDSDPSGLDQGATCELSETENVAQVQENISSKDPSETGMESTSSSPESASKVTTEPAEPIQHQAEEELSKESADAPNPNLNNSNANLPVRPNSKTTVPLPNTLTSRMAEAMRNAQKRKQSTEASPSHKTQTDFPPDQEIIV</sequence>
<dbReference type="RefSeq" id="XP_038069745.1">
    <property type="nucleotide sequence ID" value="XM_038213817.1"/>
</dbReference>
<dbReference type="Gene3D" id="2.30.29.30">
    <property type="entry name" value="Pleckstrin-homology domain (PH domain)/Phosphotyrosine-binding domain (PTB)"/>
    <property type="match status" value="2"/>
</dbReference>
<dbReference type="GO" id="GO:0005737">
    <property type="term" value="C:cytoplasm"/>
    <property type="evidence" value="ECO:0007669"/>
    <property type="project" value="TreeGrafter"/>
</dbReference>
<feature type="compositionally biased region" description="Polar residues" evidence="1">
    <location>
        <begin position="771"/>
        <end position="782"/>
    </location>
</feature>
<feature type="compositionally biased region" description="Basic and acidic residues" evidence="1">
    <location>
        <begin position="296"/>
        <end position="314"/>
    </location>
</feature>
<feature type="compositionally biased region" description="Polar residues" evidence="1">
    <location>
        <begin position="389"/>
        <end position="399"/>
    </location>
</feature>
<feature type="compositionally biased region" description="Polar residues" evidence="1">
    <location>
        <begin position="603"/>
        <end position="618"/>
    </location>
</feature>
<dbReference type="InterPro" id="IPR011993">
    <property type="entry name" value="PH-like_dom_sf"/>
</dbReference>
<feature type="compositionally biased region" description="Basic and acidic residues" evidence="1">
    <location>
        <begin position="560"/>
        <end position="596"/>
    </location>
</feature>
<name>A0A914B016_PATMI</name>
<dbReference type="GO" id="GO:0007169">
    <property type="term" value="P:cell surface receptor protein tyrosine kinase signaling pathway"/>
    <property type="evidence" value="ECO:0007669"/>
    <property type="project" value="TreeGrafter"/>
</dbReference>
<feature type="compositionally biased region" description="Basic and acidic residues" evidence="1">
    <location>
        <begin position="325"/>
        <end position="351"/>
    </location>
</feature>
<dbReference type="OMA" id="ENKMEHA"/>
<feature type="compositionally biased region" description="Polar residues" evidence="1">
    <location>
        <begin position="541"/>
        <end position="556"/>
    </location>
</feature>
<dbReference type="PANTHER" id="PTHR21258:SF61">
    <property type="entry name" value="PROTEIN CHICO"/>
    <property type="match status" value="1"/>
</dbReference>
<feature type="compositionally biased region" description="Acidic residues" evidence="1">
    <location>
        <begin position="633"/>
        <end position="642"/>
    </location>
</feature>
<dbReference type="SMART" id="SM00233">
    <property type="entry name" value="PH"/>
    <property type="match status" value="1"/>
</dbReference>
<feature type="compositionally biased region" description="Polar residues" evidence="1">
    <location>
        <begin position="742"/>
        <end position="755"/>
    </location>
</feature>
<feature type="compositionally biased region" description="Polar residues" evidence="1">
    <location>
        <begin position="459"/>
        <end position="471"/>
    </location>
</feature>
<feature type="compositionally biased region" description="Basic and acidic residues" evidence="1">
    <location>
        <begin position="409"/>
        <end position="426"/>
    </location>
</feature>
<dbReference type="PROSITE" id="PS50003">
    <property type="entry name" value="PH_DOMAIN"/>
    <property type="match status" value="1"/>
</dbReference>
<feature type="compositionally biased region" description="Basic and acidic residues" evidence="1">
    <location>
        <begin position="527"/>
        <end position="540"/>
    </location>
</feature>
<reference evidence="3" key="1">
    <citation type="submission" date="2022-11" db="UniProtKB">
        <authorList>
            <consortium name="EnsemblMetazoa"/>
        </authorList>
    </citation>
    <scope>IDENTIFICATION</scope>
</reference>
<feature type="domain" description="PH" evidence="2">
    <location>
        <begin position="6"/>
        <end position="115"/>
    </location>
</feature>
<dbReference type="GeneID" id="119738849"/>
<proteinExistence type="predicted"/>
<feature type="compositionally biased region" description="Polar residues" evidence="1">
    <location>
        <begin position="478"/>
        <end position="487"/>
    </location>
</feature>
<feature type="compositionally biased region" description="Low complexity" evidence="1">
    <location>
        <begin position="449"/>
        <end position="458"/>
    </location>
</feature>
<feature type="compositionally biased region" description="Low complexity" evidence="1">
    <location>
        <begin position="686"/>
        <end position="704"/>
    </location>
</feature>
<organism evidence="3 4">
    <name type="scientific">Patiria miniata</name>
    <name type="common">Bat star</name>
    <name type="synonym">Asterina miniata</name>
    <dbReference type="NCBI Taxonomy" id="46514"/>
    <lineage>
        <taxon>Eukaryota</taxon>
        <taxon>Metazoa</taxon>
        <taxon>Echinodermata</taxon>
        <taxon>Eleutherozoa</taxon>
        <taxon>Asterozoa</taxon>
        <taxon>Asteroidea</taxon>
        <taxon>Valvatacea</taxon>
        <taxon>Valvatida</taxon>
        <taxon>Asterinidae</taxon>
        <taxon>Patiria</taxon>
    </lineage>
</organism>
<accession>A0A914B016</accession>
<dbReference type="Proteomes" id="UP000887568">
    <property type="component" value="Unplaced"/>
</dbReference>
<evidence type="ECO:0000313" key="4">
    <source>
        <dbReference type="Proteomes" id="UP000887568"/>
    </source>
</evidence>
<dbReference type="InterPro" id="IPR002404">
    <property type="entry name" value="IRS_PTB"/>
</dbReference>
<evidence type="ECO:0000259" key="2">
    <source>
        <dbReference type="PROSITE" id="PS50003"/>
    </source>
</evidence>
<evidence type="ECO:0000313" key="3">
    <source>
        <dbReference type="EnsemblMetazoa" id="XP_038069745.1"/>
    </source>
</evidence>
<dbReference type="InterPro" id="IPR050996">
    <property type="entry name" value="Docking_Protein_DOK"/>
</dbReference>